<evidence type="ECO:0000313" key="1">
    <source>
        <dbReference type="EMBL" id="CAH1216338.1"/>
    </source>
</evidence>
<accession>A0ABN8GTG4</accession>
<dbReference type="EMBL" id="CAKMMF010000026">
    <property type="protein sequence ID" value="CAH1216338.1"/>
    <property type="molecule type" value="Genomic_DNA"/>
</dbReference>
<name>A0ABN8GTG4_9BACL</name>
<keyword evidence="2" id="KW-1185">Reference proteome</keyword>
<proteinExistence type="predicted"/>
<reference evidence="1" key="1">
    <citation type="submission" date="2022-01" db="EMBL/GenBank/DDBJ databases">
        <authorList>
            <person name="Criscuolo A."/>
        </authorList>
    </citation>
    <scope>NUCLEOTIDE SEQUENCE</scope>
    <source>
        <strain evidence="1">CIP111893</strain>
    </source>
</reference>
<evidence type="ECO:0000313" key="2">
    <source>
        <dbReference type="Proteomes" id="UP000838686"/>
    </source>
</evidence>
<protein>
    <submittedName>
        <fullName evidence="1">Uncharacterized protein</fullName>
    </submittedName>
</protein>
<sequence length="332" mass="37777">MSSACLEHIRLIRESKSYTDSLYAVLTAAHIFNGPKYMLSGLSGMAFKFTVHEKLLPMSVTAYGQWGDEHWQAVNNLGVYTEWDGGRTRHPTFRYYQQDAVQAVKDSLDRGIGVIYWLPEFGVIYGYDDEDEVFYVQDGSSREGQIVLYHNFGLNSTPFWYCQVFGEHVHVARETMILESLRLAILDWETPYKTLPHTDIASGRMAYAFLRQGLEKGGFDEDGAVYILDNYLCARTEIRDYLQAVSGTWPELGQAFNLYDHLVCTVSGIKGCIKETAGLRRVDRRQVHELIAMLTAAESLEEQAISLFRAIAGKYPDLKRSTVPRWGTHSPR</sequence>
<dbReference type="Proteomes" id="UP000838686">
    <property type="component" value="Unassembled WGS sequence"/>
</dbReference>
<gene>
    <name evidence="1" type="ORF">PAECIP111893_04100</name>
</gene>
<comment type="caution">
    <text evidence="1">The sequence shown here is derived from an EMBL/GenBank/DDBJ whole genome shotgun (WGS) entry which is preliminary data.</text>
</comment>
<organism evidence="1 2">
    <name type="scientific">Paenibacillus plantiphilus</name>
    <dbReference type="NCBI Taxonomy" id="2905650"/>
    <lineage>
        <taxon>Bacteria</taxon>
        <taxon>Bacillati</taxon>
        <taxon>Bacillota</taxon>
        <taxon>Bacilli</taxon>
        <taxon>Bacillales</taxon>
        <taxon>Paenibacillaceae</taxon>
        <taxon>Paenibacillus</taxon>
    </lineage>
</organism>